<dbReference type="EMBL" id="DF973537">
    <property type="protein sequence ID" value="GAU33830.1"/>
    <property type="molecule type" value="Genomic_DNA"/>
</dbReference>
<evidence type="ECO:0000256" key="1">
    <source>
        <dbReference type="SAM" id="Phobius"/>
    </source>
</evidence>
<keyword evidence="1" id="KW-0472">Membrane</keyword>
<evidence type="ECO:0000313" key="3">
    <source>
        <dbReference type="Proteomes" id="UP000242715"/>
    </source>
</evidence>
<accession>A0A2Z6NC16</accession>
<reference evidence="3" key="1">
    <citation type="journal article" date="2017" name="Front. Plant Sci.">
        <title>Climate Clever Clovers: New Paradigm to Reduce the Environmental Footprint of Ruminants by Breeding Low Methanogenic Forages Utilizing Haplotype Variation.</title>
        <authorList>
            <person name="Kaur P."/>
            <person name="Appels R."/>
            <person name="Bayer P.E."/>
            <person name="Keeble-Gagnere G."/>
            <person name="Wang J."/>
            <person name="Hirakawa H."/>
            <person name="Shirasawa K."/>
            <person name="Vercoe P."/>
            <person name="Stefanova K."/>
            <person name="Durmic Z."/>
            <person name="Nichols P."/>
            <person name="Revell C."/>
            <person name="Isobe S.N."/>
            <person name="Edwards D."/>
            <person name="Erskine W."/>
        </authorList>
    </citation>
    <scope>NUCLEOTIDE SEQUENCE [LARGE SCALE GENOMIC DNA]</scope>
    <source>
        <strain evidence="3">cv. Daliak</strain>
    </source>
</reference>
<keyword evidence="1" id="KW-1133">Transmembrane helix</keyword>
<gene>
    <name evidence="2" type="ORF">TSUD_221680</name>
</gene>
<dbReference type="AlphaFoldDB" id="A0A2Z6NC16"/>
<dbReference type="OrthoDB" id="1450443at2759"/>
<keyword evidence="3" id="KW-1185">Reference proteome</keyword>
<keyword evidence="1" id="KW-0812">Transmembrane</keyword>
<protein>
    <submittedName>
        <fullName evidence="2">Uncharacterized protein</fullName>
    </submittedName>
</protein>
<organism evidence="2 3">
    <name type="scientific">Trifolium subterraneum</name>
    <name type="common">Subterranean clover</name>
    <dbReference type="NCBI Taxonomy" id="3900"/>
    <lineage>
        <taxon>Eukaryota</taxon>
        <taxon>Viridiplantae</taxon>
        <taxon>Streptophyta</taxon>
        <taxon>Embryophyta</taxon>
        <taxon>Tracheophyta</taxon>
        <taxon>Spermatophyta</taxon>
        <taxon>Magnoliopsida</taxon>
        <taxon>eudicotyledons</taxon>
        <taxon>Gunneridae</taxon>
        <taxon>Pentapetalae</taxon>
        <taxon>rosids</taxon>
        <taxon>fabids</taxon>
        <taxon>Fabales</taxon>
        <taxon>Fabaceae</taxon>
        <taxon>Papilionoideae</taxon>
        <taxon>50 kb inversion clade</taxon>
        <taxon>NPAAA clade</taxon>
        <taxon>Hologalegina</taxon>
        <taxon>IRL clade</taxon>
        <taxon>Trifolieae</taxon>
        <taxon>Trifolium</taxon>
    </lineage>
</organism>
<evidence type="ECO:0000313" key="2">
    <source>
        <dbReference type="EMBL" id="GAU33830.1"/>
    </source>
</evidence>
<proteinExistence type="predicted"/>
<dbReference type="Proteomes" id="UP000242715">
    <property type="component" value="Unassembled WGS sequence"/>
</dbReference>
<feature type="transmembrane region" description="Helical" evidence="1">
    <location>
        <begin position="89"/>
        <end position="110"/>
    </location>
</feature>
<name>A0A2Z6NC16_TRISU</name>
<sequence length="219" mass="24212">MPDSDEKSLPEALAEALADTDKIYQPAFRAFANIIASKLSPLSDIEVARLTDDEIVRLINTLPTAEIDHVIQDLISAFFDTIGEAISTIFAPIFNILFWTFFGFFLIALGGKAFQQERPKPSTKPIVLSKYSGTPALEGLKCIAETYIQENSTCFRQVSFRFYHIKCVLNSELIAPKCGWAAMQPMPCNLTEVEQPQEGTSRAVVRSSGSVVQEALNVD</sequence>